<reference evidence="2" key="1">
    <citation type="submission" date="2020-05" db="EMBL/GenBank/DDBJ databases">
        <authorList>
            <person name="Chiriac C."/>
            <person name="Salcher M."/>
            <person name="Ghai R."/>
            <person name="Kavagutti S V."/>
        </authorList>
    </citation>
    <scope>NUCLEOTIDE SEQUENCE</scope>
</reference>
<evidence type="ECO:0000256" key="1">
    <source>
        <dbReference type="SAM" id="MobiDB-lite"/>
    </source>
</evidence>
<evidence type="ECO:0000313" key="2">
    <source>
        <dbReference type="EMBL" id="CAB4991021.1"/>
    </source>
</evidence>
<accession>A0A6J7NCF3</accession>
<feature type="region of interest" description="Disordered" evidence="1">
    <location>
        <begin position="1"/>
        <end position="36"/>
    </location>
</feature>
<dbReference type="AlphaFoldDB" id="A0A6J7NCF3"/>
<organism evidence="2">
    <name type="scientific">freshwater metagenome</name>
    <dbReference type="NCBI Taxonomy" id="449393"/>
    <lineage>
        <taxon>unclassified sequences</taxon>
        <taxon>metagenomes</taxon>
        <taxon>ecological metagenomes</taxon>
    </lineage>
</organism>
<feature type="region of interest" description="Disordered" evidence="1">
    <location>
        <begin position="183"/>
        <end position="213"/>
    </location>
</feature>
<gene>
    <name evidence="2" type="ORF">UFOPK3914_01594</name>
</gene>
<protein>
    <submittedName>
        <fullName evidence="2">Unannotated protein</fullName>
    </submittedName>
</protein>
<feature type="compositionally biased region" description="Low complexity" evidence="1">
    <location>
        <begin position="7"/>
        <end position="33"/>
    </location>
</feature>
<proteinExistence type="predicted"/>
<name>A0A6J7NCF3_9ZZZZ</name>
<dbReference type="EMBL" id="CAFBOG010000178">
    <property type="protein sequence ID" value="CAB4991021.1"/>
    <property type="molecule type" value="Genomic_DNA"/>
</dbReference>
<sequence length="213" mass="22303">MKVGGVRPTSPAARSSSTRAGSSHRCSRISPSSTVTSPEFSLQGAIKNAVLKRFGVSGGGVQCDQRLRSATCRNRLASSRASRTAATAAERSRSCSFNSRSLNCWSFNGWSFNGWSSNCWSVSWAVCVRAGWIPADSKSSGSMRPPGNTHMPPAKARSRLRFSMSTLIPAGLSRKTITVAAGIADGSQSGASADPGRRADVEGARSVGSTASR</sequence>